<accession>A0A2W1BIS9</accession>
<dbReference type="SMART" id="SM00220">
    <property type="entry name" value="S_TKc"/>
    <property type="match status" value="1"/>
</dbReference>
<dbReference type="Gene3D" id="3.30.200.20">
    <property type="entry name" value="Phosphorylase Kinase, domain 1"/>
    <property type="match status" value="1"/>
</dbReference>
<dbReference type="GO" id="GO:0035556">
    <property type="term" value="P:intracellular signal transduction"/>
    <property type="evidence" value="ECO:0007669"/>
    <property type="project" value="TreeGrafter"/>
</dbReference>
<proteinExistence type="predicted"/>
<keyword evidence="2" id="KW-0808">Transferase</keyword>
<dbReference type="InterPro" id="IPR017441">
    <property type="entry name" value="Protein_kinase_ATP_BS"/>
</dbReference>
<dbReference type="Gene3D" id="1.10.510.10">
    <property type="entry name" value="Transferase(Phosphotransferase) domain 1"/>
    <property type="match status" value="1"/>
</dbReference>
<dbReference type="OrthoDB" id="193931at2759"/>
<evidence type="ECO:0000256" key="1">
    <source>
        <dbReference type="ARBA" id="ARBA00022527"/>
    </source>
</evidence>
<keyword evidence="5 6" id="KW-0067">ATP-binding</keyword>
<dbReference type="PROSITE" id="PS50011">
    <property type="entry name" value="PROTEIN_KINASE_DOM"/>
    <property type="match status" value="1"/>
</dbReference>
<evidence type="ECO:0000259" key="8">
    <source>
        <dbReference type="PROSITE" id="PS50011"/>
    </source>
</evidence>
<dbReference type="AlphaFoldDB" id="A0A2W1BIS9"/>
<feature type="transmembrane region" description="Helical" evidence="7">
    <location>
        <begin position="79"/>
        <end position="99"/>
    </location>
</feature>
<protein>
    <recommendedName>
        <fullName evidence="8">Protein kinase domain-containing protein</fullName>
    </recommendedName>
</protein>
<evidence type="ECO:0000256" key="6">
    <source>
        <dbReference type="PROSITE-ProRule" id="PRU10141"/>
    </source>
</evidence>
<dbReference type="InterPro" id="IPR000719">
    <property type="entry name" value="Prot_kinase_dom"/>
</dbReference>
<evidence type="ECO:0000256" key="5">
    <source>
        <dbReference type="ARBA" id="ARBA00022840"/>
    </source>
</evidence>
<dbReference type="GO" id="GO:0005737">
    <property type="term" value="C:cytoplasm"/>
    <property type="evidence" value="ECO:0007669"/>
    <property type="project" value="TreeGrafter"/>
</dbReference>
<keyword evidence="7" id="KW-1133">Transmembrane helix</keyword>
<evidence type="ECO:0000313" key="10">
    <source>
        <dbReference type="Proteomes" id="UP000249218"/>
    </source>
</evidence>
<keyword evidence="10" id="KW-1185">Reference proteome</keyword>
<organism evidence="9 10">
    <name type="scientific">Helicoverpa armigera</name>
    <name type="common">Cotton bollworm</name>
    <name type="synonym">Heliothis armigera</name>
    <dbReference type="NCBI Taxonomy" id="29058"/>
    <lineage>
        <taxon>Eukaryota</taxon>
        <taxon>Metazoa</taxon>
        <taxon>Ecdysozoa</taxon>
        <taxon>Arthropoda</taxon>
        <taxon>Hexapoda</taxon>
        <taxon>Insecta</taxon>
        <taxon>Pterygota</taxon>
        <taxon>Neoptera</taxon>
        <taxon>Endopterygota</taxon>
        <taxon>Lepidoptera</taxon>
        <taxon>Glossata</taxon>
        <taxon>Ditrysia</taxon>
        <taxon>Noctuoidea</taxon>
        <taxon>Noctuidae</taxon>
        <taxon>Heliothinae</taxon>
        <taxon>Helicoverpa</taxon>
    </lineage>
</organism>
<sequence length="310" mass="35296">MKTANMTRNKGQVYSVGNYLMTGKVLGKGHFARVEEATHRIIGKKVAIKIIDLTCIKEEYARRNLHREPRVMAKLRHPCIAALYETMMLLLFSMAWYRILLAFRDLKMENIMLDSTKQFIKIVDFGLSNMWSGGAALRTPCGSLEYAAPELFVDGRRYGPEVDLWSIGVIVYGMVTGGLPFTGAEGGEGKSRPQLRAAITRGFTRKQRAALACVSPECKAFIQHLLEPNVELRMKIEEASRHRWVRRPGMRMKTHPYGTVETAANREVREYYLRAPHLRILGGPEQLFLILRDPFFLNMALTITTTLRAF</sequence>
<keyword evidence="3 6" id="KW-0547">Nucleotide-binding</keyword>
<dbReference type="Pfam" id="PF00069">
    <property type="entry name" value="Pkinase"/>
    <property type="match status" value="2"/>
</dbReference>
<dbReference type="PANTHER" id="PTHR24346:SF82">
    <property type="entry name" value="KP78A-RELATED"/>
    <property type="match status" value="1"/>
</dbReference>
<keyword evidence="1" id="KW-0723">Serine/threonine-protein kinase</keyword>
<feature type="domain" description="Protein kinase" evidence="8">
    <location>
        <begin position="1"/>
        <end position="245"/>
    </location>
</feature>
<keyword evidence="7" id="KW-0812">Transmembrane</keyword>
<evidence type="ECO:0000256" key="3">
    <source>
        <dbReference type="ARBA" id="ARBA00022741"/>
    </source>
</evidence>
<dbReference type="PANTHER" id="PTHR24346">
    <property type="entry name" value="MAP/MICROTUBULE AFFINITY-REGULATING KINASE"/>
    <property type="match status" value="1"/>
</dbReference>
<evidence type="ECO:0000256" key="7">
    <source>
        <dbReference type="SAM" id="Phobius"/>
    </source>
</evidence>
<dbReference type="InterPro" id="IPR011009">
    <property type="entry name" value="Kinase-like_dom_sf"/>
</dbReference>
<evidence type="ECO:0000313" key="9">
    <source>
        <dbReference type="EMBL" id="PZC71583.1"/>
    </source>
</evidence>
<dbReference type="EMBL" id="KZ150291">
    <property type="protein sequence ID" value="PZC71583.1"/>
    <property type="molecule type" value="Genomic_DNA"/>
</dbReference>
<keyword evidence="7" id="KW-0472">Membrane</keyword>
<evidence type="ECO:0000256" key="4">
    <source>
        <dbReference type="ARBA" id="ARBA00022777"/>
    </source>
</evidence>
<keyword evidence="4" id="KW-0418">Kinase</keyword>
<dbReference type="SUPFAM" id="SSF56112">
    <property type="entry name" value="Protein kinase-like (PK-like)"/>
    <property type="match status" value="1"/>
</dbReference>
<name>A0A2W1BIS9_HELAM</name>
<evidence type="ECO:0000256" key="2">
    <source>
        <dbReference type="ARBA" id="ARBA00022679"/>
    </source>
</evidence>
<dbReference type="Proteomes" id="UP000249218">
    <property type="component" value="Unassembled WGS sequence"/>
</dbReference>
<dbReference type="GO" id="GO:0004674">
    <property type="term" value="F:protein serine/threonine kinase activity"/>
    <property type="evidence" value="ECO:0007669"/>
    <property type="project" value="TreeGrafter"/>
</dbReference>
<reference evidence="9 10" key="1">
    <citation type="journal article" date="2017" name="BMC Biol.">
        <title>Genomic innovations, transcriptional plasticity and gene loss underlying the evolution and divergence of two highly polyphagous and invasive Helicoverpa pest species.</title>
        <authorList>
            <person name="Pearce S.L."/>
            <person name="Clarke D.F."/>
            <person name="East P.D."/>
            <person name="Elfekih S."/>
            <person name="Gordon K.H."/>
            <person name="Jermiin L.S."/>
            <person name="McGaughran A."/>
            <person name="Oakeshott J.G."/>
            <person name="Papanikolaou A."/>
            <person name="Perera O.P."/>
            <person name="Rane R.V."/>
            <person name="Richards S."/>
            <person name="Tay W.T."/>
            <person name="Walsh T.K."/>
            <person name="Anderson A."/>
            <person name="Anderson C.J."/>
            <person name="Asgari S."/>
            <person name="Board P.G."/>
            <person name="Bretschneider A."/>
            <person name="Campbell P.M."/>
            <person name="Chertemps T."/>
            <person name="Christeller J.T."/>
            <person name="Coppin C.W."/>
            <person name="Downes S.J."/>
            <person name="Duan G."/>
            <person name="Farnsworth C.A."/>
            <person name="Good R.T."/>
            <person name="Han L.B."/>
            <person name="Han Y.C."/>
            <person name="Hatje K."/>
            <person name="Horne I."/>
            <person name="Huang Y.P."/>
            <person name="Hughes D.S."/>
            <person name="Jacquin-Joly E."/>
            <person name="James W."/>
            <person name="Jhangiani S."/>
            <person name="Kollmar M."/>
            <person name="Kuwar S.S."/>
            <person name="Li S."/>
            <person name="Liu N.Y."/>
            <person name="Maibeche M.T."/>
            <person name="Miller J.R."/>
            <person name="Montagne N."/>
            <person name="Perry T."/>
            <person name="Qu J."/>
            <person name="Song S.V."/>
            <person name="Sutton G.G."/>
            <person name="Vogel H."/>
            <person name="Walenz B.P."/>
            <person name="Xu W."/>
            <person name="Zhang H.J."/>
            <person name="Zou Z."/>
            <person name="Batterham P."/>
            <person name="Edwards O.R."/>
            <person name="Feyereisen R."/>
            <person name="Gibbs R.A."/>
            <person name="Heckel D.G."/>
            <person name="McGrath A."/>
            <person name="Robin C."/>
            <person name="Scherer S.E."/>
            <person name="Worley K.C."/>
            <person name="Wu Y.D."/>
        </authorList>
    </citation>
    <scope>NUCLEOTIDE SEQUENCE [LARGE SCALE GENOMIC DNA]</scope>
    <source>
        <strain evidence="9">Harm_GR_Male_#8</strain>
        <tissue evidence="9">Whole organism</tissue>
    </source>
</reference>
<dbReference type="PROSITE" id="PS00107">
    <property type="entry name" value="PROTEIN_KINASE_ATP"/>
    <property type="match status" value="1"/>
</dbReference>
<gene>
    <name evidence="9" type="primary">HaOG212958</name>
    <name evidence="9" type="ORF">B5X24_HaOG212958</name>
</gene>
<feature type="binding site" evidence="6">
    <location>
        <position position="49"/>
    </location>
    <ligand>
        <name>ATP</name>
        <dbReference type="ChEBI" id="CHEBI:30616"/>
    </ligand>
</feature>
<dbReference type="GO" id="GO:0005524">
    <property type="term" value="F:ATP binding"/>
    <property type="evidence" value="ECO:0007669"/>
    <property type="project" value="UniProtKB-UniRule"/>
</dbReference>